<evidence type="ECO:0000313" key="6">
    <source>
        <dbReference type="Proteomes" id="UP000005737"/>
    </source>
</evidence>
<feature type="domain" description="Peptidase family U32 C-terminal" evidence="4">
    <location>
        <begin position="349"/>
        <end position="431"/>
    </location>
</feature>
<dbReference type="InterPro" id="IPR011060">
    <property type="entry name" value="RibuloseP-bd_barrel"/>
</dbReference>
<dbReference type="EMBL" id="JH597773">
    <property type="protein sequence ID" value="EHQ06497.1"/>
    <property type="molecule type" value="Genomic_DNA"/>
</dbReference>
<dbReference type="InterPro" id="IPR051454">
    <property type="entry name" value="RNA/ubiquinone_mod_enzymes"/>
</dbReference>
<dbReference type="Gene3D" id="2.40.30.10">
    <property type="entry name" value="Translation factors"/>
    <property type="match status" value="1"/>
</dbReference>
<protein>
    <submittedName>
        <fullName evidence="5">Peptidase U32</fullName>
    </submittedName>
</protein>
<keyword evidence="1" id="KW-0645">Protease</keyword>
<dbReference type="PANTHER" id="PTHR30217">
    <property type="entry name" value="PEPTIDASE U32 FAMILY"/>
    <property type="match status" value="1"/>
</dbReference>
<evidence type="ECO:0000256" key="1">
    <source>
        <dbReference type="ARBA" id="ARBA00022670"/>
    </source>
</evidence>
<dbReference type="Proteomes" id="UP000005737">
    <property type="component" value="Unassembled WGS sequence"/>
</dbReference>
<keyword evidence="2" id="KW-0378">Hydrolase</keyword>
<dbReference type="HOGENOM" id="CLU_011540_0_2_12"/>
<gene>
    <name evidence="5" type="ORF">Lepil_1814</name>
</gene>
<name>H2CDG4_9LEPT</name>
<dbReference type="PROSITE" id="PS01276">
    <property type="entry name" value="PEPTIDASE_U32"/>
    <property type="match status" value="1"/>
</dbReference>
<keyword evidence="6" id="KW-1185">Reference proteome</keyword>
<dbReference type="PANTHER" id="PTHR30217:SF6">
    <property type="entry name" value="TRNA HYDROXYLATION PROTEIN P"/>
    <property type="match status" value="1"/>
</dbReference>
<dbReference type="Pfam" id="PF16325">
    <property type="entry name" value="Peptidase_U32_C"/>
    <property type="match status" value="1"/>
</dbReference>
<reference evidence="5 6" key="1">
    <citation type="submission" date="2011-10" db="EMBL/GenBank/DDBJ databases">
        <title>The Improved High-Quality Draft genome of Leptonema illini DSM 21528.</title>
        <authorList>
            <consortium name="US DOE Joint Genome Institute (JGI-PGF)"/>
            <person name="Lucas S."/>
            <person name="Copeland A."/>
            <person name="Lapidus A."/>
            <person name="Glavina del Rio T."/>
            <person name="Dalin E."/>
            <person name="Tice H."/>
            <person name="Bruce D."/>
            <person name="Goodwin L."/>
            <person name="Pitluck S."/>
            <person name="Peters L."/>
            <person name="Mikhailova N."/>
            <person name="Held B."/>
            <person name="Kyrpides N."/>
            <person name="Mavromatis K."/>
            <person name="Ivanova N."/>
            <person name="Markowitz V."/>
            <person name="Cheng J.-F."/>
            <person name="Hugenholtz P."/>
            <person name="Woyke T."/>
            <person name="Wu D."/>
            <person name="Gronow S."/>
            <person name="Wellnitz S."/>
            <person name="Brambilla E.-M."/>
            <person name="Klenk H.-P."/>
            <person name="Eisen J.A."/>
        </authorList>
    </citation>
    <scope>NUCLEOTIDE SEQUENCE [LARGE SCALE GENOMIC DNA]</scope>
    <source>
        <strain evidence="5 6">DSM 21528</strain>
    </source>
</reference>
<proteinExistence type="inferred from homology"/>
<evidence type="ECO:0000259" key="4">
    <source>
        <dbReference type="Pfam" id="PF16325"/>
    </source>
</evidence>
<dbReference type="InterPro" id="IPR032525">
    <property type="entry name" value="Peptidase_U32_C"/>
</dbReference>
<evidence type="ECO:0000313" key="5">
    <source>
        <dbReference type="EMBL" id="EHQ06497.1"/>
    </source>
</evidence>
<sequence>MLKKPNVMELLAPAGNMEKMRVALHYGADAVYLGLADFSLRSMSRGFSEDEVFEAIKLARSLGRKAFITLNILPHNRDLEALREHLQRLAPHRPDGVIVSDPGVFEMAAELLPDSDLHISTQANITNAASAKFWKRMGAARIVLAREVSIEEIKQIRDAVDIEIEAFVHGSICMAYSGRCYISSFMTNRSANDGECANSCRWNYTLLEKKSGEGEMTAPVQRDEEEPTYFLREEKRPDEYMPVFENDRGTYLMSAKDLCMIEHIPELLEAGVTSFKIEGRGKGVNYAAGVVKVYREALDAAARGDRTVDPRWIEELGMFSSRGYTTGMFFGPHPDKDYHHDEARIDRKTHDFGGIVRERSAEQILLAPRTVLRPGEQIQFLSKGIETDLFTITAVLDEEGNTVAATKNEAMARLQFDRPIPDVVRPMDIIRRPCMTTAAN</sequence>
<dbReference type="GO" id="GO:0008233">
    <property type="term" value="F:peptidase activity"/>
    <property type="evidence" value="ECO:0007669"/>
    <property type="project" value="UniProtKB-KW"/>
</dbReference>
<comment type="similarity">
    <text evidence="3">Belongs to the peptidase U32 family.</text>
</comment>
<accession>H2CDG4</accession>
<evidence type="ECO:0000256" key="3">
    <source>
        <dbReference type="ARBA" id="ARBA00038374"/>
    </source>
</evidence>
<dbReference type="Pfam" id="PF01136">
    <property type="entry name" value="Peptidase_U32"/>
    <property type="match status" value="1"/>
</dbReference>
<dbReference type="STRING" id="183.GCA_002009735_02870"/>
<dbReference type="GO" id="GO:0006508">
    <property type="term" value="P:proteolysis"/>
    <property type="evidence" value="ECO:0007669"/>
    <property type="project" value="UniProtKB-KW"/>
</dbReference>
<dbReference type="AlphaFoldDB" id="H2CDG4"/>
<dbReference type="SUPFAM" id="SSF51366">
    <property type="entry name" value="Ribulose-phoshate binding barrel"/>
    <property type="match status" value="1"/>
</dbReference>
<evidence type="ECO:0000256" key="2">
    <source>
        <dbReference type="ARBA" id="ARBA00022801"/>
    </source>
</evidence>
<dbReference type="InterPro" id="IPR001539">
    <property type="entry name" value="Peptidase_U32"/>
</dbReference>
<organism evidence="5 6">
    <name type="scientific">Leptonema illini DSM 21528</name>
    <dbReference type="NCBI Taxonomy" id="929563"/>
    <lineage>
        <taxon>Bacteria</taxon>
        <taxon>Pseudomonadati</taxon>
        <taxon>Spirochaetota</taxon>
        <taxon>Spirochaetia</taxon>
        <taxon>Leptospirales</taxon>
        <taxon>Leptospiraceae</taxon>
        <taxon>Leptonema</taxon>
    </lineage>
</organism>